<accession>A0A1H6T630</accession>
<feature type="domain" description="SseB protein N-terminal" evidence="1">
    <location>
        <begin position="31"/>
        <end position="132"/>
    </location>
</feature>
<dbReference type="Gene3D" id="1.25.40.10">
    <property type="entry name" value="Tetratricopeptide repeat domain"/>
    <property type="match status" value="1"/>
</dbReference>
<dbReference type="EMBL" id="FNYS01000004">
    <property type="protein sequence ID" value="SEI75553.1"/>
    <property type="molecule type" value="Genomic_DNA"/>
</dbReference>
<proteinExistence type="predicted"/>
<sequence length="340" mass="38445">MGLFDLFKKKKSTNTFPENELEKCLLNKDIDTNALKAFYQQLLASELIALHHGDTNTLTEGENTKVQIITFDNGMIPIFSSLDRIYDNGELKEGMPYITLTAQDLFQFTSGNTLILNPYSPNSKVLIPEEIKDLLDGSIYSVIDDSINNQSIDEQDIEQFNLLYNQAIKDQEGLIILGGEKEDSLDDNNIKRLEDSINGFKKALELYPNHWPSMFLMAKSYQVLDRHQEALNMLEQACSIELDNPDVPREASIEAMYINDIDKTVSYSEEALRRASDDHTLMANHAANLILIQKDDEALALINQALLIEPNDPINQNIKSMIESVITGKIKRPSIEDMIA</sequence>
<gene>
    <name evidence="2" type="ORF">SAMN04488018_10438</name>
</gene>
<dbReference type="InterPro" id="IPR011990">
    <property type="entry name" value="TPR-like_helical_dom_sf"/>
</dbReference>
<dbReference type="GeneID" id="82256444"/>
<organism evidence="2 3">
    <name type="scientific">Myroides marinus</name>
    <dbReference type="NCBI Taxonomy" id="703342"/>
    <lineage>
        <taxon>Bacteria</taxon>
        <taxon>Pseudomonadati</taxon>
        <taxon>Bacteroidota</taxon>
        <taxon>Flavobacteriia</taxon>
        <taxon>Flavobacteriales</taxon>
        <taxon>Flavobacteriaceae</taxon>
        <taxon>Myroides</taxon>
    </lineage>
</organism>
<dbReference type="RefSeq" id="WP_074745120.1">
    <property type="nucleotide sequence ID" value="NZ_FNYS01000004.1"/>
</dbReference>
<dbReference type="Pfam" id="PF07179">
    <property type="entry name" value="SseB"/>
    <property type="match status" value="1"/>
</dbReference>
<name>A0A1H6T630_9FLAO</name>
<protein>
    <submittedName>
        <fullName evidence="2">SseB protein N-terminal domain-containing protein</fullName>
    </submittedName>
</protein>
<dbReference type="Proteomes" id="UP000183077">
    <property type="component" value="Unassembled WGS sequence"/>
</dbReference>
<evidence type="ECO:0000313" key="3">
    <source>
        <dbReference type="Proteomes" id="UP000183077"/>
    </source>
</evidence>
<reference evidence="2 3" key="1">
    <citation type="submission" date="2016-10" db="EMBL/GenBank/DDBJ databases">
        <authorList>
            <person name="de Groot N.N."/>
        </authorList>
    </citation>
    <scope>NUCLEOTIDE SEQUENCE [LARGE SCALE GENOMIC DNA]</scope>
    <source>
        <strain evidence="2 3">DSM 23048</strain>
    </source>
</reference>
<dbReference type="AlphaFoldDB" id="A0A1H6T630"/>
<evidence type="ECO:0000313" key="2">
    <source>
        <dbReference type="EMBL" id="SEI75553.1"/>
    </source>
</evidence>
<dbReference type="SUPFAM" id="SSF48452">
    <property type="entry name" value="TPR-like"/>
    <property type="match status" value="1"/>
</dbReference>
<evidence type="ECO:0000259" key="1">
    <source>
        <dbReference type="Pfam" id="PF07179"/>
    </source>
</evidence>
<dbReference type="InterPro" id="IPR009839">
    <property type="entry name" value="SseB_N"/>
</dbReference>